<dbReference type="Pfam" id="PF00696">
    <property type="entry name" value="AA_kinase"/>
    <property type="match status" value="1"/>
</dbReference>
<dbReference type="FunFam" id="3.40.1160.10:FF:000007">
    <property type="entry name" value="Carbamate kinase"/>
    <property type="match status" value="1"/>
</dbReference>
<dbReference type="AlphaFoldDB" id="A0A3G1KRX8"/>
<reference evidence="11 12" key="1">
    <citation type="submission" date="2016-10" db="EMBL/GenBank/DDBJ databases">
        <title>Complete Genome Sequence of Peptococcaceae strain DCMF.</title>
        <authorList>
            <person name="Edwards R.J."/>
            <person name="Holland S.I."/>
            <person name="Deshpande N.P."/>
            <person name="Wong Y.K."/>
            <person name="Ertan H."/>
            <person name="Manefield M."/>
            <person name="Russell T.L."/>
            <person name="Lee M.J."/>
        </authorList>
    </citation>
    <scope>NUCLEOTIDE SEQUENCE [LARGE SCALE GENOMIC DNA]</scope>
    <source>
        <strain evidence="11 12">DCMF</strain>
    </source>
</reference>
<dbReference type="InterPro" id="IPR036393">
    <property type="entry name" value="AceGlu_kinase-like_sf"/>
</dbReference>
<evidence type="ECO:0000256" key="4">
    <source>
        <dbReference type="ARBA" id="ARBA00022503"/>
    </source>
</evidence>
<keyword evidence="4" id="KW-0056">Arginine metabolism</keyword>
<dbReference type="PANTHER" id="PTHR30409">
    <property type="entry name" value="CARBAMATE KINASE"/>
    <property type="match status" value="1"/>
</dbReference>
<dbReference type="GO" id="GO:0019546">
    <property type="term" value="P:L-arginine deiminase pathway"/>
    <property type="evidence" value="ECO:0007669"/>
    <property type="project" value="TreeGrafter"/>
</dbReference>
<dbReference type="RefSeq" id="WP_148134120.1">
    <property type="nucleotide sequence ID" value="NZ_CP017634.1"/>
</dbReference>
<dbReference type="NCBIfam" id="TIGR00746">
    <property type="entry name" value="arcC"/>
    <property type="match status" value="1"/>
</dbReference>
<dbReference type="PANTHER" id="PTHR30409:SF1">
    <property type="entry name" value="CARBAMATE KINASE-RELATED"/>
    <property type="match status" value="1"/>
</dbReference>
<evidence type="ECO:0000313" key="11">
    <source>
        <dbReference type="EMBL" id="ATW24885.1"/>
    </source>
</evidence>
<dbReference type="NCBIfam" id="NF009007">
    <property type="entry name" value="PRK12352.1"/>
    <property type="match status" value="1"/>
</dbReference>
<dbReference type="SUPFAM" id="SSF53633">
    <property type="entry name" value="Carbamate kinase-like"/>
    <property type="match status" value="1"/>
</dbReference>
<comment type="pathway">
    <text evidence="1">Metabolic intermediate metabolism; carbamoyl phosphate degradation; CO(2) and NH(3) from carbamoyl phosphate: step 1/1.</text>
</comment>
<gene>
    <name evidence="11" type="ORF">DCMF_08985</name>
</gene>
<evidence type="ECO:0000256" key="3">
    <source>
        <dbReference type="ARBA" id="ARBA00013070"/>
    </source>
</evidence>
<dbReference type="GO" id="GO:0005829">
    <property type="term" value="C:cytosol"/>
    <property type="evidence" value="ECO:0007669"/>
    <property type="project" value="TreeGrafter"/>
</dbReference>
<evidence type="ECO:0000256" key="2">
    <source>
        <dbReference type="ARBA" id="ARBA00011066"/>
    </source>
</evidence>
<evidence type="ECO:0000256" key="5">
    <source>
        <dbReference type="ARBA" id="ARBA00022679"/>
    </source>
</evidence>
<evidence type="ECO:0000256" key="8">
    <source>
        <dbReference type="NCBIfam" id="TIGR00746"/>
    </source>
</evidence>
<evidence type="ECO:0000256" key="1">
    <source>
        <dbReference type="ARBA" id="ARBA00005118"/>
    </source>
</evidence>
<keyword evidence="6 9" id="KW-0418">Kinase</keyword>
<dbReference type="PIRSF" id="PIRSF000723">
    <property type="entry name" value="Carbamate_kin"/>
    <property type="match status" value="1"/>
</dbReference>
<evidence type="ECO:0000256" key="6">
    <source>
        <dbReference type="ARBA" id="ARBA00022777"/>
    </source>
</evidence>
<dbReference type="GO" id="GO:0008804">
    <property type="term" value="F:carbamate kinase activity"/>
    <property type="evidence" value="ECO:0007669"/>
    <property type="project" value="UniProtKB-UniRule"/>
</dbReference>
<dbReference type="UniPathway" id="UPA00996">
    <property type="reaction ID" value="UER00366"/>
</dbReference>
<dbReference type="InterPro" id="IPR003964">
    <property type="entry name" value="Carb_kinase"/>
</dbReference>
<feature type="domain" description="Aspartate/glutamate/uridylate kinase" evidence="10">
    <location>
        <begin position="3"/>
        <end position="293"/>
    </location>
</feature>
<dbReference type="PRINTS" id="PR01469">
    <property type="entry name" value="CARBMTKINASE"/>
</dbReference>
<proteinExistence type="inferred from homology"/>
<accession>A0A3G1KRX8</accession>
<dbReference type="EMBL" id="CP017634">
    <property type="protein sequence ID" value="ATW24885.1"/>
    <property type="molecule type" value="Genomic_DNA"/>
</dbReference>
<keyword evidence="12" id="KW-1185">Reference proteome</keyword>
<dbReference type="InterPro" id="IPR001048">
    <property type="entry name" value="Asp/Glu/Uridylate_kinase"/>
</dbReference>
<dbReference type="Proteomes" id="UP000323521">
    <property type="component" value="Chromosome"/>
</dbReference>
<name>A0A3G1KRX8_FORW1</name>
<comment type="catalytic activity">
    <reaction evidence="7">
        <text>hydrogencarbonate + NH4(+) + ATP = carbamoyl phosphate + ADP + H2O + H(+)</text>
        <dbReference type="Rhea" id="RHEA:10152"/>
        <dbReference type="ChEBI" id="CHEBI:15377"/>
        <dbReference type="ChEBI" id="CHEBI:15378"/>
        <dbReference type="ChEBI" id="CHEBI:17544"/>
        <dbReference type="ChEBI" id="CHEBI:28938"/>
        <dbReference type="ChEBI" id="CHEBI:30616"/>
        <dbReference type="ChEBI" id="CHEBI:58228"/>
        <dbReference type="ChEBI" id="CHEBI:456216"/>
        <dbReference type="EC" id="2.7.2.2"/>
    </reaction>
</comment>
<comment type="similarity">
    <text evidence="2 9">Belongs to the carbamate kinase family.</text>
</comment>
<organism evidence="11 12">
    <name type="scientific">Formimonas warabiya</name>
    <dbReference type="NCBI Taxonomy" id="1761012"/>
    <lineage>
        <taxon>Bacteria</taxon>
        <taxon>Bacillati</taxon>
        <taxon>Bacillota</taxon>
        <taxon>Clostridia</taxon>
        <taxon>Eubacteriales</taxon>
        <taxon>Peptococcaceae</taxon>
        <taxon>Candidatus Formimonas</taxon>
    </lineage>
</organism>
<dbReference type="Gene3D" id="3.40.1160.10">
    <property type="entry name" value="Acetylglutamate kinase-like"/>
    <property type="match status" value="1"/>
</dbReference>
<keyword evidence="5 9" id="KW-0808">Transferase</keyword>
<evidence type="ECO:0000256" key="9">
    <source>
        <dbReference type="PIRNR" id="PIRNR000723"/>
    </source>
</evidence>
<dbReference type="OrthoDB" id="9766717at2"/>
<protein>
    <recommendedName>
        <fullName evidence="3 8">Carbamate kinase</fullName>
    </recommendedName>
</protein>
<evidence type="ECO:0000256" key="7">
    <source>
        <dbReference type="ARBA" id="ARBA00048467"/>
    </source>
</evidence>
<sequence length="312" mass="33677">MSKTAVIAVGGNSLIKDNKRISMADQLEAVKETCFYVAKMVEKGWNVVMTHGNGPQVGFLLRRAEIAAKDLPIIPLDIIGADTQGAIGYMIQQSLRNEFQKRNIDRQVATVVSQVRVDAQDAAFQKPSKPIGSFMTQEEALRNQKENGWNVVEDAGRGWRRVVASPLPQEIVEKDAIKTLIDHGFIVVAVGGGGIPVVQEGEDLKGVAAVIDKDYASSLLANSIGADLFMISTAVEKVSLNYGKENQIDLDVMTLAQAKQYAAEGHFAAGSMGPKINAVIRYLEAGGKEALITCPGKIEEALEGKNGTRIIR</sequence>
<evidence type="ECO:0000313" key="12">
    <source>
        <dbReference type="Proteomes" id="UP000323521"/>
    </source>
</evidence>
<dbReference type="CDD" id="cd04235">
    <property type="entry name" value="AAK_CK"/>
    <property type="match status" value="1"/>
</dbReference>
<evidence type="ECO:0000259" key="10">
    <source>
        <dbReference type="Pfam" id="PF00696"/>
    </source>
</evidence>
<dbReference type="KEGG" id="fwa:DCMF_08985"/>